<dbReference type="RefSeq" id="WP_029445133.1">
    <property type="nucleotide sequence ID" value="NZ_CP009976.1"/>
</dbReference>
<keyword evidence="4" id="KW-0540">Nuclease</keyword>
<keyword evidence="4" id="KW-0269">Exonuclease</keyword>
<comment type="subunit">
    <text evidence="2">DNA polymerase III contains a core (composed of alpha, epsilon and theta chains) that associates with a tau subunit. This core dimerizes to form the POLIII' complex. PolIII' associates with the gamma complex (composed of gamma, delta, delta', psi and chi chains) and with the beta chain to form the complete DNA polymerase III complex.</text>
</comment>
<organism evidence="4 5">
    <name type="scientific">Cellulophaga baltica 18</name>
    <dbReference type="NCBI Taxonomy" id="1348584"/>
    <lineage>
        <taxon>Bacteria</taxon>
        <taxon>Pseudomonadati</taxon>
        <taxon>Bacteroidota</taxon>
        <taxon>Flavobacteriia</taxon>
        <taxon>Flavobacteriales</taxon>
        <taxon>Flavobacteriaceae</taxon>
        <taxon>Cellulophaga</taxon>
    </lineage>
</organism>
<dbReference type="GO" id="GO:0006289">
    <property type="term" value="P:nucleotide-excision repair"/>
    <property type="evidence" value="ECO:0007669"/>
    <property type="project" value="InterPro"/>
</dbReference>
<comment type="function">
    <text evidence="1">DNA polymerase III is a complex, multichain enzyme responsible for most of the replicative synthesis in bacteria. The epsilon subunit contain the editing function and is a proofreading 3'-5' exonuclease.</text>
</comment>
<name>A0AAU8RK45_9FLAO</name>
<keyword evidence="4" id="KW-0378">Hydrolase</keyword>
<dbReference type="FunFam" id="3.30.420.10:FF:000045">
    <property type="entry name" value="3'-5' exonuclease DinG"/>
    <property type="match status" value="1"/>
</dbReference>
<dbReference type="InterPro" id="IPR000305">
    <property type="entry name" value="GIY-YIG_endonuc"/>
</dbReference>
<dbReference type="NCBIfam" id="TIGR00573">
    <property type="entry name" value="dnaq"/>
    <property type="match status" value="1"/>
</dbReference>
<dbReference type="PANTHER" id="PTHR30231">
    <property type="entry name" value="DNA POLYMERASE III SUBUNIT EPSILON"/>
    <property type="match status" value="1"/>
</dbReference>
<dbReference type="Gene3D" id="3.40.1440.10">
    <property type="entry name" value="GIY-YIG endonuclease"/>
    <property type="match status" value="1"/>
</dbReference>
<dbReference type="GO" id="GO:0003677">
    <property type="term" value="F:DNA binding"/>
    <property type="evidence" value="ECO:0007669"/>
    <property type="project" value="InterPro"/>
</dbReference>
<dbReference type="InterPro" id="IPR047296">
    <property type="entry name" value="GIY-YIG_UvrC_Cho"/>
</dbReference>
<dbReference type="AlphaFoldDB" id="A0AAU8RK45"/>
<protein>
    <submittedName>
        <fullName evidence="4">Exonuclease</fullName>
    </submittedName>
</protein>
<dbReference type="Gene3D" id="3.30.420.10">
    <property type="entry name" value="Ribonuclease H-like superfamily/Ribonuclease H"/>
    <property type="match status" value="1"/>
</dbReference>
<dbReference type="CDD" id="cd10434">
    <property type="entry name" value="GIY-YIG_UvrC_Cho"/>
    <property type="match status" value="1"/>
</dbReference>
<dbReference type="CDD" id="cd06127">
    <property type="entry name" value="DEDDh"/>
    <property type="match status" value="1"/>
</dbReference>
<dbReference type="Proteomes" id="UP000030786">
    <property type="component" value="Chromosome"/>
</dbReference>
<dbReference type="InterPro" id="IPR036397">
    <property type="entry name" value="RNaseH_sf"/>
</dbReference>
<dbReference type="SUPFAM" id="SSF53098">
    <property type="entry name" value="Ribonuclease H-like"/>
    <property type="match status" value="1"/>
</dbReference>
<accession>A0AAU8RK45</accession>
<gene>
    <name evidence="4" type="ORF">M666_17600</name>
</gene>
<dbReference type="GO" id="GO:0005829">
    <property type="term" value="C:cytosol"/>
    <property type="evidence" value="ECO:0007669"/>
    <property type="project" value="TreeGrafter"/>
</dbReference>
<proteinExistence type="predicted"/>
<evidence type="ECO:0000313" key="5">
    <source>
        <dbReference type="Proteomes" id="UP000030786"/>
    </source>
</evidence>
<evidence type="ECO:0000313" key="4">
    <source>
        <dbReference type="EMBL" id="AIZ43207.1"/>
    </source>
</evidence>
<dbReference type="GeneID" id="78062525"/>
<dbReference type="GO" id="GO:0003887">
    <property type="term" value="F:DNA-directed DNA polymerase activity"/>
    <property type="evidence" value="ECO:0007669"/>
    <property type="project" value="InterPro"/>
</dbReference>
<sequence length="456" mass="51953">MYAILDIETTGGKYNEEGITEIAIHKFDGHQVVDQFISLVNPEKEIQPFVVNLTGITNKMLVTAPKFYEVAKRIVEITEDTVLIAHNAQFDYRILRTEFRRLGFNFERKTICTVELSQKLLPEAESYSLGKLVRSLGIPVSDRHRANGDALATLKLFKLLLSKDLDKTIIKSVMKAETLGELSPRQLDIVDDLPSEVGVFYMHNKDGEIILLNKSNNIKKRVNQYFTNSGNRARRIQKETRSVTFEKTGNELIALLKENEELARNKPKYNPFNKKKLFTFGIYVSLNDHGYLQLKAEKINNTIHQRITTFNSLVAAENFLHAVRDEFQLCNKINGLSQAKTNCSNYDDETCLGACIAKENPESYNIRVTELVKKYSLIEKNIAIVDKGRELGEKSVILIKDGVFTGLGFCDLNYQINNLPILESIITPMTGNANTNHIIETYLRKRKVQKIIDIKE</sequence>
<dbReference type="InterPro" id="IPR012337">
    <property type="entry name" value="RNaseH-like_sf"/>
</dbReference>
<dbReference type="Pfam" id="PF00929">
    <property type="entry name" value="RNase_T"/>
    <property type="match status" value="1"/>
</dbReference>
<evidence type="ECO:0000256" key="2">
    <source>
        <dbReference type="ARBA" id="ARBA00026073"/>
    </source>
</evidence>
<dbReference type="PANTHER" id="PTHR30231:SF41">
    <property type="entry name" value="DNA POLYMERASE III SUBUNIT EPSILON"/>
    <property type="match status" value="1"/>
</dbReference>
<dbReference type="EMBL" id="CP009976">
    <property type="protein sequence ID" value="AIZ43207.1"/>
    <property type="molecule type" value="Genomic_DNA"/>
</dbReference>
<dbReference type="GO" id="GO:0045004">
    <property type="term" value="P:DNA replication proofreading"/>
    <property type="evidence" value="ECO:0007669"/>
    <property type="project" value="TreeGrafter"/>
</dbReference>
<dbReference type="PROSITE" id="PS50164">
    <property type="entry name" value="GIY_YIG"/>
    <property type="match status" value="1"/>
</dbReference>
<dbReference type="SUPFAM" id="SSF82771">
    <property type="entry name" value="GIY-YIG endonuclease"/>
    <property type="match status" value="1"/>
</dbReference>
<dbReference type="KEGG" id="cbat:M666_17600"/>
<evidence type="ECO:0000256" key="1">
    <source>
        <dbReference type="ARBA" id="ARBA00025483"/>
    </source>
</evidence>
<evidence type="ECO:0000259" key="3">
    <source>
        <dbReference type="PROSITE" id="PS50164"/>
    </source>
</evidence>
<reference evidence="4 5" key="1">
    <citation type="journal article" date="2014" name="Environ. Microbiol.">
        <title>Contrasting genomic patterns and infection strategies of two co-existing Bacteroidetes podovirus genera.</title>
        <authorList>
            <person name="Holmfeldt K."/>
            <person name="Howard-Varona C."/>
            <person name="Solonenko N."/>
            <person name="Sullivan M.B."/>
        </authorList>
    </citation>
    <scope>NUCLEOTIDE SEQUENCE [LARGE SCALE GENOMIC DNA]</scope>
    <source>
        <strain evidence="4 5">18</strain>
    </source>
</reference>
<feature type="domain" description="GIY-YIG" evidence="3">
    <location>
        <begin position="195"/>
        <end position="271"/>
    </location>
</feature>
<dbReference type="GO" id="GO:0008408">
    <property type="term" value="F:3'-5' exonuclease activity"/>
    <property type="evidence" value="ECO:0007669"/>
    <property type="project" value="TreeGrafter"/>
</dbReference>
<dbReference type="InterPro" id="IPR013520">
    <property type="entry name" value="Ribonucl_H"/>
</dbReference>
<dbReference type="InterPro" id="IPR035901">
    <property type="entry name" value="GIY-YIG_endonuc_sf"/>
</dbReference>
<dbReference type="InterPro" id="IPR006054">
    <property type="entry name" value="DnaQ"/>
</dbReference>
<dbReference type="SMART" id="SM00479">
    <property type="entry name" value="EXOIII"/>
    <property type="match status" value="1"/>
</dbReference>